<organism evidence="1 2">
    <name type="scientific">Wickerhamomyces pijperi</name>
    <name type="common">Yeast</name>
    <name type="synonym">Pichia pijperi</name>
    <dbReference type="NCBI Taxonomy" id="599730"/>
    <lineage>
        <taxon>Eukaryota</taxon>
        <taxon>Fungi</taxon>
        <taxon>Dikarya</taxon>
        <taxon>Ascomycota</taxon>
        <taxon>Saccharomycotina</taxon>
        <taxon>Saccharomycetes</taxon>
        <taxon>Phaffomycetales</taxon>
        <taxon>Wickerhamomycetaceae</taxon>
        <taxon>Wickerhamomyces</taxon>
    </lineage>
</organism>
<sequence length="99" mass="11462">MTFQRNNIHQLFLQPNTNHTMRLFTKRRDMSLDEVIIKPSTVSHSITIRSESDTCICLDMIPFVITNWINAKLEASASLHNFIQQSGKNTTMDKKRIPT</sequence>
<name>A0A9P8PWZ1_WICPI</name>
<comment type="caution">
    <text evidence="1">The sequence shown here is derived from an EMBL/GenBank/DDBJ whole genome shotgun (WGS) entry which is preliminary data.</text>
</comment>
<evidence type="ECO:0000313" key="1">
    <source>
        <dbReference type="EMBL" id="KAH3680027.1"/>
    </source>
</evidence>
<dbReference type="AlphaFoldDB" id="A0A9P8PWZ1"/>
<proteinExistence type="predicted"/>
<keyword evidence="2" id="KW-1185">Reference proteome</keyword>
<reference evidence="1" key="2">
    <citation type="submission" date="2021-01" db="EMBL/GenBank/DDBJ databases">
        <authorList>
            <person name="Schikora-Tamarit M.A."/>
        </authorList>
    </citation>
    <scope>NUCLEOTIDE SEQUENCE</scope>
    <source>
        <strain evidence="1">CBS2887</strain>
    </source>
</reference>
<evidence type="ECO:0000313" key="2">
    <source>
        <dbReference type="Proteomes" id="UP000774326"/>
    </source>
</evidence>
<gene>
    <name evidence="1" type="ORF">WICPIJ_008440</name>
</gene>
<protein>
    <submittedName>
        <fullName evidence="1">Uncharacterized protein</fullName>
    </submittedName>
</protein>
<dbReference type="EMBL" id="JAEUBG010004810">
    <property type="protein sequence ID" value="KAH3680027.1"/>
    <property type="molecule type" value="Genomic_DNA"/>
</dbReference>
<reference evidence="1" key="1">
    <citation type="journal article" date="2021" name="Open Biol.">
        <title>Shared evolutionary footprints suggest mitochondrial oxidative damage underlies multiple complex I losses in fungi.</title>
        <authorList>
            <person name="Schikora-Tamarit M.A."/>
            <person name="Marcet-Houben M."/>
            <person name="Nosek J."/>
            <person name="Gabaldon T."/>
        </authorList>
    </citation>
    <scope>NUCLEOTIDE SEQUENCE</scope>
    <source>
        <strain evidence="1">CBS2887</strain>
    </source>
</reference>
<accession>A0A9P8PWZ1</accession>
<dbReference type="Proteomes" id="UP000774326">
    <property type="component" value="Unassembled WGS sequence"/>
</dbReference>